<name>A0ABV4BSW7_9CLOT</name>
<keyword evidence="2" id="KW-1185">Reference proteome</keyword>
<protein>
    <submittedName>
        <fullName evidence="1">Selenium-dependent molybdenum cofactor biosynthesis protein YqeB</fullName>
    </submittedName>
</protein>
<reference evidence="1 2" key="1">
    <citation type="submission" date="2024-08" db="EMBL/GenBank/DDBJ databases">
        <title>Clostridium lapicellarii sp. nov., and Clostridium renhuaiense sp. nov., two species isolated from the mud in a fermentation cellar used for producing sauce-flavour Chinese liquors.</title>
        <authorList>
            <person name="Yang F."/>
            <person name="Wang H."/>
            <person name="Chen L.Q."/>
            <person name="Zhou N."/>
            <person name="Lu J.J."/>
            <person name="Pu X.X."/>
            <person name="Wan B."/>
            <person name="Wang L."/>
            <person name="Liu S.J."/>
        </authorList>
    </citation>
    <scope>NUCLEOTIDE SEQUENCE [LARGE SCALE GENOMIC DNA]</scope>
    <source>
        <strain evidence="1 2">MT-5</strain>
    </source>
</reference>
<dbReference type="InterPro" id="IPR017695">
    <property type="entry name" value="Se-dep_Mo_hydrolase_YqeB"/>
</dbReference>
<accession>A0ABV4BSW7</accession>
<comment type="caution">
    <text evidence="1">The sequence shown here is derived from an EMBL/GenBank/DDBJ whole genome shotgun (WGS) entry which is preliminary data.</text>
</comment>
<dbReference type="RefSeq" id="WP_369704697.1">
    <property type="nucleotide sequence ID" value="NZ_JBGEWD010000010.1"/>
</dbReference>
<dbReference type="Proteomes" id="UP001564657">
    <property type="component" value="Unassembled WGS sequence"/>
</dbReference>
<proteinExistence type="predicted"/>
<dbReference type="EMBL" id="JBGEWD010000010">
    <property type="protein sequence ID" value="MEY8000806.1"/>
    <property type="molecule type" value="Genomic_DNA"/>
</dbReference>
<gene>
    <name evidence="1" type="primary">yqeB</name>
    <name evidence="1" type="ORF">AB8U03_11480</name>
</gene>
<sequence length="282" mass="30633">MYTDIVVIRGGGDIASGTIQKLHRCGFKVLVLEVKKPTSIRRLVSYGEAIYEGEVTIEGITAIYIKDIKNIYKAWINNKIPIIVDPHCNCLNTIKPKILVDAILAKKNLGTNINMADITIALGPGFKAGEDVNVVIETMRGHNLGRIIYSGGAMPNTGYPGNIMGFSKERVIYSPCDGTIKNIKEIGDLVKKGTDIAIIDNVEIKAPLTGVLRGIIRNNSTVIKGLKIADVDPRATEKKNCFTISDKARNIAGGVLEAILCLKNNKLKVGSYCGRQNIKANL</sequence>
<organism evidence="1 2">
    <name type="scientific">Clostridium moutaii</name>
    <dbReference type="NCBI Taxonomy" id="3240932"/>
    <lineage>
        <taxon>Bacteria</taxon>
        <taxon>Bacillati</taxon>
        <taxon>Bacillota</taxon>
        <taxon>Clostridia</taxon>
        <taxon>Eubacteriales</taxon>
        <taxon>Clostridiaceae</taxon>
        <taxon>Clostridium</taxon>
    </lineage>
</organism>
<evidence type="ECO:0000313" key="1">
    <source>
        <dbReference type="EMBL" id="MEY8000806.1"/>
    </source>
</evidence>
<evidence type="ECO:0000313" key="2">
    <source>
        <dbReference type="Proteomes" id="UP001564657"/>
    </source>
</evidence>
<dbReference type="NCBIfam" id="TIGR03309">
    <property type="entry name" value="matur_yqeB"/>
    <property type="match status" value="1"/>
</dbReference>